<protein>
    <recommendedName>
        <fullName evidence="3">Reverse transcriptase</fullName>
    </recommendedName>
</protein>
<dbReference type="Proteomes" id="UP001066276">
    <property type="component" value="Chromosome 1_2"/>
</dbReference>
<gene>
    <name evidence="1" type="ORF">NDU88_004632</name>
</gene>
<evidence type="ECO:0000313" key="1">
    <source>
        <dbReference type="EMBL" id="KAJ1209254.1"/>
    </source>
</evidence>
<evidence type="ECO:0000313" key="2">
    <source>
        <dbReference type="Proteomes" id="UP001066276"/>
    </source>
</evidence>
<organism evidence="1 2">
    <name type="scientific">Pleurodeles waltl</name>
    <name type="common">Iberian ribbed newt</name>
    <dbReference type="NCBI Taxonomy" id="8319"/>
    <lineage>
        <taxon>Eukaryota</taxon>
        <taxon>Metazoa</taxon>
        <taxon>Chordata</taxon>
        <taxon>Craniata</taxon>
        <taxon>Vertebrata</taxon>
        <taxon>Euteleostomi</taxon>
        <taxon>Amphibia</taxon>
        <taxon>Batrachia</taxon>
        <taxon>Caudata</taxon>
        <taxon>Salamandroidea</taxon>
        <taxon>Salamandridae</taxon>
        <taxon>Pleurodelinae</taxon>
        <taxon>Pleurodeles</taxon>
    </lineage>
</organism>
<sequence>MADMAASLMDDKLDQILKAIVDIRHEAHIRDLIDRTTLQTVDTVVQVDLNTPITEQEIRGAIRGSSTIKTPGLNGLPAGFFKAYEDLLVPQMLELCQCTLAEGRLPKTR</sequence>
<dbReference type="EMBL" id="JANPWB010000002">
    <property type="protein sequence ID" value="KAJ1209254.1"/>
    <property type="molecule type" value="Genomic_DNA"/>
</dbReference>
<accession>A0AAV7W5I2</accession>
<reference evidence="1" key="1">
    <citation type="journal article" date="2022" name="bioRxiv">
        <title>Sequencing and chromosome-scale assembly of the giantPleurodeles waltlgenome.</title>
        <authorList>
            <person name="Brown T."/>
            <person name="Elewa A."/>
            <person name="Iarovenko S."/>
            <person name="Subramanian E."/>
            <person name="Araus A.J."/>
            <person name="Petzold A."/>
            <person name="Susuki M."/>
            <person name="Suzuki K.-i.T."/>
            <person name="Hayashi T."/>
            <person name="Toyoda A."/>
            <person name="Oliveira C."/>
            <person name="Osipova E."/>
            <person name="Leigh N.D."/>
            <person name="Simon A."/>
            <person name="Yun M.H."/>
        </authorList>
    </citation>
    <scope>NUCLEOTIDE SEQUENCE</scope>
    <source>
        <strain evidence="1">20211129_DDA</strain>
        <tissue evidence="1">Liver</tissue>
    </source>
</reference>
<dbReference type="AlphaFoldDB" id="A0AAV7W5I2"/>
<proteinExistence type="predicted"/>
<name>A0AAV7W5I2_PLEWA</name>
<keyword evidence="2" id="KW-1185">Reference proteome</keyword>
<evidence type="ECO:0008006" key="3">
    <source>
        <dbReference type="Google" id="ProtNLM"/>
    </source>
</evidence>
<comment type="caution">
    <text evidence="1">The sequence shown here is derived from an EMBL/GenBank/DDBJ whole genome shotgun (WGS) entry which is preliminary data.</text>
</comment>